<accession>A0AAV1SCM9</accession>
<protein>
    <submittedName>
        <fullName evidence="2">Uncharacterized protein</fullName>
    </submittedName>
</protein>
<evidence type="ECO:0000313" key="2">
    <source>
        <dbReference type="EMBL" id="CAK7348763.1"/>
    </source>
</evidence>
<proteinExistence type="predicted"/>
<dbReference type="EMBL" id="CAWUPB010001173">
    <property type="protein sequence ID" value="CAK7348763.1"/>
    <property type="molecule type" value="Genomic_DNA"/>
</dbReference>
<evidence type="ECO:0000313" key="3">
    <source>
        <dbReference type="Proteomes" id="UP001314170"/>
    </source>
</evidence>
<organism evidence="2 3">
    <name type="scientific">Dovyalis caffra</name>
    <dbReference type="NCBI Taxonomy" id="77055"/>
    <lineage>
        <taxon>Eukaryota</taxon>
        <taxon>Viridiplantae</taxon>
        <taxon>Streptophyta</taxon>
        <taxon>Embryophyta</taxon>
        <taxon>Tracheophyta</taxon>
        <taxon>Spermatophyta</taxon>
        <taxon>Magnoliopsida</taxon>
        <taxon>eudicotyledons</taxon>
        <taxon>Gunneridae</taxon>
        <taxon>Pentapetalae</taxon>
        <taxon>rosids</taxon>
        <taxon>fabids</taxon>
        <taxon>Malpighiales</taxon>
        <taxon>Salicaceae</taxon>
        <taxon>Flacourtieae</taxon>
        <taxon>Dovyalis</taxon>
    </lineage>
</organism>
<name>A0AAV1SCM9_9ROSI</name>
<keyword evidence="3" id="KW-1185">Reference proteome</keyword>
<dbReference type="AlphaFoldDB" id="A0AAV1SCM9"/>
<feature type="region of interest" description="Disordered" evidence="1">
    <location>
        <begin position="1"/>
        <end position="31"/>
    </location>
</feature>
<evidence type="ECO:0000256" key="1">
    <source>
        <dbReference type="SAM" id="MobiDB-lite"/>
    </source>
</evidence>
<comment type="caution">
    <text evidence="2">The sequence shown here is derived from an EMBL/GenBank/DDBJ whole genome shotgun (WGS) entry which is preliminary data.</text>
</comment>
<feature type="compositionally biased region" description="Basic and acidic residues" evidence="1">
    <location>
        <begin position="1"/>
        <end position="26"/>
    </location>
</feature>
<reference evidence="2 3" key="1">
    <citation type="submission" date="2024-01" db="EMBL/GenBank/DDBJ databases">
        <authorList>
            <person name="Waweru B."/>
        </authorList>
    </citation>
    <scope>NUCLEOTIDE SEQUENCE [LARGE SCALE GENOMIC DNA]</scope>
</reference>
<dbReference type="Proteomes" id="UP001314170">
    <property type="component" value="Unassembled WGS sequence"/>
</dbReference>
<sequence length="102" mass="11372">MEQIENEKGGDKIVLKLNKDSPDGKNNRKGNLCQENWAQLNEAATKGDNNTFEGDREGKQESICQQTQLGNLTRFNATYRQPSRRSHATICGAYSSLVLPNS</sequence>
<gene>
    <name evidence="2" type="ORF">DCAF_LOCUS21469</name>
</gene>
<feature type="region of interest" description="Disordered" evidence="1">
    <location>
        <begin position="44"/>
        <end position="65"/>
    </location>
</feature>